<feature type="domain" description="GST N-terminal" evidence="1">
    <location>
        <begin position="1"/>
        <end position="92"/>
    </location>
</feature>
<reference evidence="4 6" key="2">
    <citation type="submission" date="2017-02" db="EMBL/GenBank/DDBJ databases">
        <authorList>
            <person name="Peterson S.W."/>
        </authorList>
    </citation>
    <scope>NUCLEOTIDE SEQUENCE [LARGE SCALE GENOMIC DNA]</scope>
    <source>
        <strain evidence="4 6">DSM 9653</strain>
    </source>
</reference>
<keyword evidence="5" id="KW-1185">Reference proteome</keyword>
<evidence type="ECO:0000259" key="2">
    <source>
        <dbReference type="PROSITE" id="PS50405"/>
    </source>
</evidence>
<dbReference type="GO" id="GO:0016740">
    <property type="term" value="F:transferase activity"/>
    <property type="evidence" value="ECO:0007669"/>
    <property type="project" value="UniProtKB-KW"/>
</dbReference>
<evidence type="ECO:0000313" key="4">
    <source>
        <dbReference type="EMBL" id="SKB65675.1"/>
    </source>
</evidence>
<dbReference type="PANTHER" id="PTHR44051">
    <property type="entry name" value="GLUTATHIONE S-TRANSFERASE-RELATED"/>
    <property type="match status" value="1"/>
</dbReference>
<dbReference type="SFLD" id="SFLDS00019">
    <property type="entry name" value="Glutathione_Transferase_(cytos"/>
    <property type="match status" value="1"/>
</dbReference>
<dbReference type="InterPro" id="IPR036249">
    <property type="entry name" value="Thioredoxin-like_sf"/>
</dbReference>
<dbReference type="InterPro" id="IPR004046">
    <property type="entry name" value="GST_C"/>
</dbReference>
<dbReference type="InterPro" id="IPR036282">
    <property type="entry name" value="Glutathione-S-Trfase_C_sf"/>
</dbReference>
<dbReference type="Gene3D" id="1.20.1050.10">
    <property type="match status" value="1"/>
</dbReference>
<dbReference type="PANTHER" id="PTHR44051:SF8">
    <property type="entry name" value="GLUTATHIONE S-TRANSFERASE GSTA"/>
    <property type="match status" value="1"/>
</dbReference>
<sequence>MSLTIYGCYRSRATRVIWLANELGLPFTHVPVIQAYRLPDPQAPGVPLHTRSAEFLRINPNGHIPSIDDNGFKLHESLAINLYLARKHGGPLAPQNAQEEGLAVMWALWAATECETHALNLQFHLAAYPPEKRKPELVEAALAALPGPFSVLDRTLAEGNGYVMGGRFTVADINVAEVIRYAKPATQLFDAHPHVKAWLDACQARPAFKAMWQARDAEAA</sequence>
<dbReference type="Gene3D" id="3.40.30.10">
    <property type="entry name" value="Glutaredoxin"/>
    <property type="match status" value="1"/>
</dbReference>
<evidence type="ECO:0000313" key="6">
    <source>
        <dbReference type="Proteomes" id="UP000190130"/>
    </source>
</evidence>
<dbReference type="EMBL" id="LMAR01000057">
    <property type="protein sequence ID" value="KQK28819.1"/>
    <property type="molecule type" value="Genomic_DNA"/>
</dbReference>
<dbReference type="PROSITE" id="PS50405">
    <property type="entry name" value="GST_CTER"/>
    <property type="match status" value="1"/>
</dbReference>
<dbReference type="RefSeq" id="WP_055729867.1">
    <property type="nucleotide sequence ID" value="NZ_FUYX01000004.1"/>
</dbReference>
<dbReference type="SUPFAM" id="SSF47616">
    <property type="entry name" value="GST C-terminal domain-like"/>
    <property type="match status" value="1"/>
</dbReference>
<dbReference type="CDD" id="cd03207">
    <property type="entry name" value="GST_C_8"/>
    <property type="match status" value="1"/>
</dbReference>
<dbReference type="Proteomes" id="UP000190130">
    <property type="component" value="Unassembled WGS sequence"/>
</dbReference>
<organism evidence="3 5">
    <name type="scientific">Bosea thiooxidans</name>
    <dbReference type="NCBI Taxonomy" id="53254"/>
    <lineage>
        <taxon>Bacteria</taxon>
        <taxon>Pseudomonadati</taxon>
        <taxon>Pseudomonadota</taxon>
        <taxon>Alphaproteobacteria</taxon>
        <taxon>Hyphomicrobiales</taxon>
        <taxon>Boseaceae</taxon>
        <taxon>Bosea</taxon>
    </lineage>
</organism>
<dbReference type="SFLD" id="SFLDG00358">
    <property type="entry name" value="Main_(cytGST)"/>
    <property type="match status" value="1"/>
</dbReference>
<evidence type="ECO:0000259" key="1">
    <source>
        <dbReference type="PROSITE" id="PS50404"/>
    </source>
</evidence>
<dbReference type="SUPFAM" id="SSF52833">
    <property type="entry name" value="Thioredoxin-like"/>
    <property type="match status" value="1"/>
</dbReference>
<dbReference type="CDD" id="cd03046">
    <property type="entry name" value="GST_N_GTT1_like"/>
    <property type="match status" value="1"/>
</dbReference>
<proteinExistence type="predicted"/>
<dbReference type="InterPro" id="IPR004045">
    <property type="entry name" value="Glutathione_S-Trfase_N"/>
</dbReference>
<dbReference type="OrthoDB" id="9810080at2"/>
<dbReference type="AlphaFoldDB" id="A0A0Q3KGA4"/>
<evidence type="ECO:0000313" key="3">
    <source>
        <dbReference type="EMBL" id="KQK28819.1"/>
    </source>
</evidence>
<dbReference type="Pfam" id="PF13417">
    <property type="entry name" value="GST_N_3"/>
    <property type="match status" value="1"/>
</dbReference>
<dbReference type="STRING" id="53254.SAMN05660750_01668"/>
<dbReference type="Proteomes" id="UP000051562">
    <property type="component" value="Unassembled WGS sequence"/>
</dbReference>
<protein>
    <submittedName>
        <fullName evidence="3">Glutathione S-transferase</fullName>
    </submittedName>
</protein>
<dbReference type="Pfam" id="PF00043">
    <property type="entry name" value="GST_C"/>
    <property type="match status" value="1"/>
</dbReference>
<reference evidence="3 5" key="1">
    <citation type="submission" date="2015-10" db="EMBL/GenBank/DDBJ databases">
        <title>Draft genome of Bosea thiooxidans.</title>
        <authorList>
            <person name="Wang X."/>
        </authorList>
    </citation>
    <scope>NUCLEOTIDE SEQUENCE [LARGE SCALE GENOMIC DNA]</scope>
    <source>
        <strain evidence="3 5">CGMCC 9174</strain>
    </source>
</reference>
<dbReference type="InterPro" id="IPR040079">
    <property type="entry name" value="Glutathione_S-Trfase"/>
</dbReference>
<dbReference type="PROSITE" id="PS50404">
    <property type="entry name" value="GST_NTER"/>
    <property type="match status" value="1"/>
</dbReference>
<name>A0A0Q3KGA4_9HYPH</name>
<feature type="domain" description="GST C-terminal" evidence="2">
    <location>
        <begin position="96"/>
        <end position="220"/>
    </location>
</feature>
<dbReference type="InterPro" id="IPR010987">
    <property type="entry name" value="Glutathione-S-Trfase_C-like"/>
</dbReference>
<accession>A0A0Q3KGA4</accession>
<dbReference type="EMBL" id="FUYX01000004">
    <property type="protein sequence ID" value="SKB65675.1"/>
    <property type="molecule type" value="Genomic_DNA"/>
</dbReference>
<keyword evidence="3" id="KW-0808">Transferase</keyword>
<evidence type="ECO:0000313" key="5">
    <source>
        <dbReference type="Proteomes" id="UP000051562"/>
    </source>
</evidence>
<gene>
    <name evidence="3" type="ORF">ARD30_20265</name>
    <name evidence="4" type="ORF">SAMN05660750_01668</name>
</gene>